<gene>
    <name evidence="4" type="ORF">PgNI_05070</name>
</gene>
<reference evidence="4" key="2">
    <citation type="submission" date="2019-10" db="EMBL/GenBank/DDBJ databases">
        <authorList>
            <consortium name="NCBI Genome Project"/>
        </authorList>
    </citation>
    <scope>NUCLEOTIDE SEQUENCE</scope>
    <source>
        <strain evidence="4">NI907</strain>
    </source>
</reference>
<sequence length="94" mass="10351">MSSTAFRKQMPQGTSHAGFSMTVTAWARRANNIQLHSPTMRISNFGNRHLTGRSPGADRIIFSSATEKCDYAGFITHRNAVGNSFTECKVYGHA</sequence>
<evidence type="ECO:0000313" key="3">
    <source>
        <dbReference type="Proteomes" id="UP000515153"/>
    </source>
</evidence>
<dbReference type="KEGG" id="pgri:PgNI_05070"/>
<dbReference type="GO" id="GO:0016787">
    <property type="term" value="F:hydrolase activity"/>
    <property type="evidence" value="ECO:0007669"/>
    <property type="project" value="UniProtKB-KW"/>
</dbReference>
<evidence type="ECO:0000256" key="2">
    <source>
        <dbReference type="ARBA" id="ARBA00022801"/>
    </source>
</evidence>
<organism evidence="3 4">
    <name type="scientific">Pyricularia grisea</name>
    <name type="common">Crabgrass-specific blast fungus</name>
    <name type="synonym">Magnaporthe grisea</name>
    <dbReference type="NCBI Taxonomy" id="148305"/>
    <lineage>
        <taxon>Eukaryota</taxon>
        <taxon>Fungi</taxon>
        <taxon>Dikarya</taxon>
        <taxon>Ascomycota</taxon>
        <taxon>Pezizomycotina</taxon>
        <taxon>Sordariomycetes</taxon>
        <taxon>Sordariomycetidae</taxon>
        <taxon>Magnaporthales</taxon>
        <taxon>Pyriculariaceae</taxon>
        <taxon>Pyricularia</taxon>
    </lineage>
</organism>
<dbReference type="GO" id="GO:0004521">
    <property type="term" value="F:RNA endonuclease activity"/>
    <property type="evidence" value="ECO:0007669"/>
    <property type="project" value="InterPro"/>
</dbReference>
<reference evidence="4" key="1">
    <citation type="journal article" date="2019" name="Mol. Biol. Evol.">
        <title>Blast fungal genomes show frequent chromosomal changes, gene gains and losses, and effector gene turnover.</title>
        <authorList>
            <person name="Gomez Luciano L.B."/>
            <person name="Jason Tsai I."/>
            <person name="Chuma I."/>
            <person name="Tosa Y."/>
            <person name="Chen Y.H."/>
            <person name="Li J.Y."/>
            <person name="Li M.Y."/>
            <person name="Jade Lu M.Y."/>
            <person name="Nakayashiki H."/>
            <person name="Li W.H."/>
        </authorList>
    </citation>
    <scope>NUCLEOTIDE SEQUENCE</scope>
    <source>
        <strain evidence="4">NI907</strain>
    </source>
</reference>
<accession>A0A6P8BE04</accession>
<dbReference type="SUPFAM" id="SSF53933">
    <property type="entry name" value="Microbial ribonucleases"/>
    <property type="match status" value="1"/>
</dbReference>
<dbReference type="AlphaFoldDB" id="A0A6P8BE04"/>
<dbReference type="GO" id="GO:0003723">
    <property type="term" value="F:RNA binding"/>
    <property type="evidence" value="ECO:0007669"/>
    <property type="project" value="InterPro"/>
</dbReference>
<dbReference type="Gene3D" id="3.10.450.30">
    <property type="entry name" value="Microbial ribonucleases"/>
    <property type="match status" value="1"/>
</dbReference>
<keyword evidence="1" id="KW-0540">Nuclease</keyword>
<dbReference type="InterPro" id="IPR016191">
    <property type="entry name" value="Ribonuclease/ribotoxin"/>
</dbReference>
<name>A0A6P8BE04_PYRGI</name>
<dbReference type="Proteomes" id="UP000515153">
    <property type="component" value="Unplaced"/>
</dbReference>
<protein>
    <submittedName>
        <fullName evidence="4">Uncharacterized protein</fullName>
    </submittedName>
</protein>
<proteinExistence type="predicted"/>
<dbReference type="Pfam" id="PF00545">
    <property type="entry name" value="Ribonuclease"/>
    <property type="match status" value="1"/>
</dbReference>
<evidence type="ECO:0000313" key="4">
    <source>
        <dbReference type="RefSeq" id="XP_030985289.1"/>
    </source>
</evidence>
<dbReference type="GeneID" id="41960019"/>
<dbReference type="InterPro" id="IPR000026">
    <property type="entry name" value="N1-like"/>
</dbReference>
<evidence type="ECO:0000256" key="1">
    <source>
        <dbReference type="ARBA" id="ARBA00022722"/>
    </source>
</evidence>
<keyword evidence="3" id="KW-1185">Reference proteome</keyword>
<reference evidence="4" key="3">
    <citation type="submission" date="2025-08" db="UniProtKB">
        <authorList>
            <consortium name="RefSeq"/>
        </authorList>
    </citation>
    <scope>IDENTIFICATION</scope>
    <source>
        <strain evidence="4">NI907</strain>
    </source>
</reference>
<keyword evidence="2" id="KW-0378">Hydrolase</keyword>
<dbReference type="RefSeq" id="XP_030985289.1">
    <property type="nucleotide sequence ID" value="XM_031125110.1"/>
</dbReference>